<name>A0ABU1HKR5_9MICO</name>
<sequence length="431" mass="46840">MTRRAAVFVEVSSPGWAFWRAALDTCVGLSVGTLYTFLGIVVVGIVGEEALSSLYWQIDLDPLFRASMGVILLIAAVLAIVVPFVLVAERFAALRAVEASARENPDAVPQRSLRTELAKAPAAYLQTTGTVLFWCLVGLGALFALAVVFTEDLREDGVVWAVLLVFAVLALAAAMLRRLGRRLVERDDARMRDHWSRWKQLVPRAEASDSDRREAAIRAVVPQWLSTPSRRTLGRVARVLLTATLVSLGAFMISVFMRQQCRNCDPVYWNEPIENGIDVLSLSSGAALAVCAALGILAWVGGVILQFARERALASWVSDGASRSVDVSLVEPLLSGTRSMVRLQLGLTAVGAGAVVAGMGALWAEWAAMDTRAVLLTAVVLIALGLAVGWADARRSRRERQLARDALFPGDVGRVDEDKPAAITRERRRRR</sequence>
<feature type="transmembrane region" description="Helical" evidence="1">
    <location>
        <begin position="131"/>
        <end position="151"/>
    </location>
</feature>
<evidence type="ECO:0008006" key="4">
    <source>
        <dbReference type="Google" id="ProtNLM"/>
    </source>
</evidence>
<dbReference type="EMBL" id="JAVIZQ010000001">
    <property type="protein sequence ID" value="MDR6140626.1"/>
    <property type="molecule type" value="Genomic_DNA"/>
</dbReference>
<feature type="transmembrane region" description="Helical" evidence="1">
    <location>
        <begin position="66"/>
        <end position="88"/>
    </location>
</feature>
<dbReference type="RefSeq" id="WP_309686446.1">
    <property type="nucleotide sequence ID" value="NZ_JAVIZQ010000001.1"/>
</dbReference>
<keyword evidence="1" id="KW-0812">Transmembrane</keyword>
<feature type="transmembrane region" description="Helical" evidence="1">
    <location>
        <begin position="279"/>
        <end position="305"/>
    </location>
</feature>
<feature type="transmembrane region" description="Helical" evidence="1">
    <location>
        <begin position="372"/>
        <end position="391"/>
    </location>
</feature>
<keyword evidence="1" id="KW-1133">Transmembrane helix</keyword>
<comment type="caution">
    <text evidence="2">The sequence shown here is derived from an EMBL/GenBank/DDBJ whole genome shotgun (WGS) entry which is preliminary data.</text>
</comment>
<organism evidence="2 3">
    <name type="scientific">Microbacterium foliorum</name>
    <dbReference type="NCBI Taxonomy" id="104336"/>
    <lineage>
        <taxon>Bacteria</taxon>
        <taxon>Bacillati</taxon>
        <taxon>Actinomycetota</taxon>
        <taxon>Actinomycetes</taxon>
        <taxon>Micrococcales</taxon>
        <taxon>Microbacteriaceae</taxon>
        <taxon>Microbacterium</taxon>
    </lineage>
</organism>
<protein>
    <recommendedName>
        <fullName evidence="4">ABC transporter permease</fullName>
    </recommendedName>
</protein>
<reference evidence="2 3" key="1">
    <citation type="submission" date="2023-08" db="EMBL/GenBank/DDBJ databases">
        <title>Functional and genomic diversity of the sorghum phyllosphere microbiome.</title>
        <authorList>
            <person name="Shade A."/>
        </authorList>
    </citation>
    <scope>NUCLEOTIDE SEQUENCE [LARGE SCALE GENOMIC DNA]</scope>
    <source>
        <strain evidence="2 3">SORGH_AS_0445</strain>
    </source>
</reference>
<keyword evidence="1" id="KW-0472">Membrane</keyword>
<accession>A0ABU1HKR5</accession>
<evidence type="ECO:0000313" key="3">
    <source>
        <dbReference type="Proteomes" id="UP001249291"/>
    </source>
</evidence>
<feature type="transmembrane region" description="Helical" evidence="1">
    <location>
        <begin position="21"/>
        <end position="46"/>
    </location>
</feature>
<proteinExistence type="predicted"/>
<feature type="transmembrane region" description="Helical" evidence="1">
    <location>
        <begin position="239"/>
        <end position="259"/>
    </location>
</feature>
<keyword evidence="3" id="KW-1185">Reference proteome</keyword>
<feature type="transmembrane region" description="Helical" evidence="1">
    <location>
        <begin position="157"/>
        <end position="176"/>
    </location>
</feature>
<evidence type="ECO:0000256" key="1">
    <source>
        <dbReference type="SAM" id="Phobius"/>
    </source>
</evidence>
<gene>
    <name evidence="2" type="ORF">QE375_000180</name>
</gene>
<feature type="transmembrane region" description="Helical" evidence="1">
    <location>
        <begin position="345"/>
        <end position="366"/>
    </location>
</feature>
<dbReference type="Proteomes" id="UP001249291">
    <property type="component" value="Unassembled WGS sequence"/>
</dbReference>
<evidence type="ECO:0000313" key="2">
    <source>
        <dbReference type="EMBL" id="MDR6140626.1"/>
    </source>
</evidence>